<dbReference type="Proteomes" id="UP000282876">
    <property type="component" value="Unassembled WGS sequence"/>
</dbReference>
<dbReference type="OrthoDB" id="10471836at2759"/>
<dbReference type="AlphaFoldDB" id="A0A437ALW0"/>
<organism evidence="2 3">
    <name type="scientific">Tubulinosema ratisbonensis</name>
    <dbReference type="NCBI Taxonomy" id="291195"/>
    <lineage>
        <taxon>Eukaryota</taxon>
        <taxon>Fungi</taxon>
        <taxon>Fungi incertae sedis</taxon>
        <taxon>Microsporidia</taxon>
        <taxon>Tubulinosematoidea</taxon>
        <taxon>Tubulinosematidae</taxon>
        <taxon>Tubulinosema</taxon>
    </lineage>
</organism>
<gene>
    <name evidence="2" type="ORF">TUBRATIS_14530</name>
</gene>
<name>A0A437ALW0_9MICR</name>
<protein>
    <submittedName>
        <fullName evidence="2">Uncharacterized protein</fullName>
    </submittedName>
</protein>
<evidence type="ECO:0000313" key="3">
    <source>
        <dbReference type="Proteomes" id="UP000282876"/>
    </source>
</evidence>
<comment type="caution">
    <text evidence="2">The sequence shown here is derived from an EMBL/GenBank/DDBJ whole genome shotgun (WGS) entry which is preliminary data.</text>
</comment>
<feature type="compositionally biased region" description="Basic and acidic residues" evidence="1">
    <location>
        <begin position="158"/>
        <end position="184"/>
    </location>
</feature>
<keyword evidence="3" id="KW-1185">Reference proteome</keyword>
<reference evidence="2 3" key="1">
    <citation type="submission" date="2018-10" db="EMBL/GenBank/DDBJ databases">
        <title>Draft genome sequence of the microsporidian Tubulinosema ratisbonensis.</title>
        <authorList>
            <person name="Polonais V."/>
            <person name="Peyretaillade E."/>
            <person name="Niehus S."/>
            <person name="Wawrzyniak I."/>
            <person name="Franchet A."/>
            <person name="Gaspin C."/>
            <person name="Reichstadt M."/>
            <person name="Belser C."/>
            <person name="Labadie K."/>
            <person name="Delbac F."/>
            <person name="Ferrandon D."/>
        </authorList>
    </citation>
    <scope>NUCLEOTIDE SEQUENCE [LARGE SCALE GENOMIC DNA]</scope>
    <source>
        <strain evidence="2 3">Franzen</strain>
    </source>
</reference>
<accession>A0A437ALW0</accession>
<evidence type="ECO:0000256" key="1">
    <source>
        <dbReference type="SAM" id="MobiDB-lite"/>
    </source>
</evidence>
<sequence length="262" mass="30831">MIKLTSEDINSLKSNKTKITLKEIVLLGTEVLSLILHNNKECLGCFSVTEFCGSEKCANFDDSINFDEILLDRYKINIIKVNEVKKKEECNRIVKLNRTKIKKIRKVYDQYEIDEKMCNEISREIYLLEKNKRRKKIEKQKVKKESSINSEENLTKSNKNENIEPKKPQVPEKKEETFEKEKNSSLELNVNHTNNSENEISKNENIIEDDKILSTKERNNISFTDLADKKNDTNFNNKLKEEAVNDSNNNTWHYWGFPFNKK</sequence>
<dbReference type="EMBL" id="RCSS01000326">
    <property type="protein sequence ID" value="RVD92059.1"/>
    <property type="molecule type" value="Genomic_DNA"/>
</dbReference>
<dbReference type="VEuPathDB" id="MicrosporidiaDB:TUBRATIS_14530"/>
<feature type="region of interest" description="Disordered" evidence="1">
    <location>
        <begin position="138"/>
        <end position="185"/>
    </location>
</feature>
<feature type="compositionally biased region" description="Polar residues" evidence="1">
    <location>
        <begin position="147"/>
        <end position="157"/>
    </location>
</feature>
<proteinExistence type="predicted"/>
<evidence type="ECO:0000313" key="2">
    <source>
        <dbReference type="EMBL" id="RVD92059.1"/>
    </source>
</evidence>